<accession>A0ACC1RI77</accession>
<keyword evidence="2" id="KW-1185">Reference proteome</keyword>
<protein>
    <submittedName>
        <fullName evidence="1">Uncharacterized protein</fullName>
    </submittedName>
</protein>
<proteinExistence type="predicted"/>
<evidence type="ECO:0000313" key="1">
    <source>
        <dbReference type="EMBL" id="KAJ3518317.1"/>
    </source>
</evidence>
<evidence type="ECO:0000313" key="2">
    <source>
        <dbReference type="Proteomes" id="UP001148629"/>
    </source>
</evidence>
<dbReference type="Proteomes" id="UP001148629">
    <property type="component" value="Unassembled WGS sequence"/>
</dbReference>
<comment type="caution">
    <text evidence="1">The sequence shown here is derived from an EMBL/GenBank/DDBJ whole genome shotgun (WGS) entry which is preliminary data.</text>
</comment>
<dbReference type="EMBL" id="JANRMS010003462">
    <property type="protein sequence ID" value="KAJ3518317.1"/>
    <property type="molecule type" value="Genomic_DNA"/>
</dbReference>
<reference evidence="1" key="1">
    <citation type="submission" date="2022-08" db="EMBL/GenBank/DDBJ databases">
        <title>Genome Sequence of Fusarium decemcellulare.</title>
        <authorList>
            <person name="Buettner E."/>
        </authorList>
    </citation>
    <scope>NUCLEOTIDE SEQUENCE</scope>
    <source>
        <strain evidence="1">Babe19</strain>
    </source>
</reference>
<name>A0ACC1RI77_9HYPO</name>
<sequence length="640" mass="72977">MTKEEMEPTVAEKLKLLKSPIVGGDRPESLPSTEPTTAPDLSLFGNRFEADCPQFQKHEDASLLELFFDLFFAANYTVFSETQGVNSHDRFKAYVGYFSVLWITWLVTSLYDVRFVTDSLFERAARGVHLGVMVGFAVVAPKFTPDEQNVKTMRTMSLILMVSRLCLAVEYASILWHIRKYKKQALPMLMQISMNFIIAMIYLGITFRFREGNSHVFITWYILAGVEVFLTFAFAYIWPVLSFRGTHLMKRMGLLTVIILGDGIIVISKSVVTIVESPDAWDSQTIGIVTAASTAVYAVFLVYFDWMKNPYLPHFRQQLWTIIHFPFHLALVLFMQGFTQFVIWTKIIDTLNHLTLDSVLNDLNDIAKSTSKSIKDDLSKMINDYFELYPPQIRFAKYADTLQDKDLPDSDDFNTFANAFYAISYSMENALLETFGIDLVKEVSEENEHDHIEQTDSGLEAQVNDETWVRFELVFQYSYIAAGITLILMVLLAVISRTTPWTKWSIARNVIFTLLGVGMSLVALLNYNANDAVAFQTSAWMLPTITLVWLVILILTHIRNPPPLFFSGSQSFWSKKKSQPSYDYVMPSEGQTEYRGGTPCAGLMALATEGFLGEHLVRCPRILLTLYLTKYAYIYKYPLA</sequence>
<organism evidence="1 2">
    <name type="scientific">Fusarium decemcellulare</name>
    <dbReference type="NCBI Taxonomy" id="57161"/>
    <lineage>
        <taxon>Eukaryota</taxon>
        <taxon>Fungi</taxon>
        <taxon>Dikarya</taxon>
        <taxon>Ascomycota</taxon>
        <taxon>Pezizomycotina</taxon>
        <taxon>Sordariomycetes</taxon>
        <taxon>Hypocreomycetidae</taxon>
        <taxon>Hypocreales</taxon>
        <taxon>Nectriaceae</taxon>
        <taxon>Fusarium</taxon>
        <taxon>Fusarium decemcellulare species complex</taxon>
    </lineage>
</organism>
<gene>
    <name evidence="1" type="ORF">NM208_g14559</name>
</gene>